<proteinExistence type="predicted"/>
<evidence type="ECO:0000256" key="1">
    <source>
        <dbReference type="SAM" id="MobiDB-lite"/>
    </source>
</evidence>
<evidence type="ECO:0000313" key="3">
    <source>
        <dbReference type="Proteomes" id="UP000008022"/>
    </source>
</evidence>
<accession>A0A0E0NWB6</accession>
<keyword evidence="3" id="KW-1185">Reference proteome</keyword>
<evidence type="ECO:0000313" key="2">
    <source>
        <dbReference type="EnsemblPlants" id="ORUFI03G21490.1"/>
    </source>
</evidence>
<dbReference type="AlphaFoldDB" id="A0A0E0NWB6"/>
<dbReference type="HOGENOM" id="CLU_2594007_0_0_1"/>
<organism evidence="2 3">
    <name type="scientific">Oryza rufipogon</name>
    <name type="common">Brownbeard rice</name>
    <name type="synonym">Asian wild rice</name>
    <dbReference type="NCBI Taxonomy" id="4529"/>
    <lineage>
        <taxon>Eukaryota</taxon>
        <taxon>Viridiplantae</taxon>
        <taxon>Streptophyta</taxon>
        <taxon>Embryophyta</taxon>
        <taxon>Tracheophyta</taxon>
        <taxon>Spermatophyta</taxon>
        <taxon>Magnoliopsida</taxon>
        <taxon>Liliopsida</taxon>
        <taxon>Poales</taxon>
        <taxon>Poaceae</taxon>
        <taxon>BOP clade</taxon>
        <taxon>Oryzoideae</taxon>
        <taxon>Oryzeae</taxon>
        <taxon>Oryzinae</taxon>
        <taxon>Oryza</taxon>
    </lineage>
</organism>
<protein>
    <submittedName>
        <fullName evidence="2">Uncharacterized protein</fullName>
    </submittedName>
</protein>
<reference evidence="3" key="1">
    <citation type="submission" date="2013-06" db="EMBL/GenBank/DDBJ databases">
        <authorList>
            <person name="Zhao Q."/>
        </authorList>
    </citation>
    <scope>NUCLEOTIDE SEQUENCE</scope>
    <source>
        <strain evidence="3">cv. W1943</strain>
    </source>
</reference>
<name>A0A0E0NWB6_ORYRU</name>
<feature type="region of interest" description="Disordered" evidence="1">
    <location>
        <begin position="1"/>
        <end position="80"/>
    </location>
</feature>
<sequence length="80" mass="8341">MVGESTPSDHRNGSGGCWIRPPPSLTTGSAVVGSGGGGERCPHLRERRRWADPHPPTSGVATVGGQRPCLEAGDGWHWAS</sequence>
<dbReference type="Gramene" id="ORUFI03G21490.1">
    <property type="protein sequence ID" value="ORUFI03G21490.1"/>
    <property type="gene ID" value="ORUFI03G21490"/>
</dbReference>
<reference evidence="2" key="2">
    <citation type="submission" date="2015-06" db="UniProtKB">
        <authorList>
            <consortium name="EnsemblPlants"/>
        </authorList>
    </citation>
    <scope>IDENTIFICATION</scope>
</reference>
<dbReference type="Proteomes" id="UP000008022">
    <property type="component" value="Unassembled WGS sequence"/>
</dbReference>
<dbReference type="EnsemblPlants" id="ORUFI03G21490.1">
    <property type="protein sequence ID" value="ORUFI03G21490.1"/>
    <property type="gene ID" value="ORUFI03G21490"/>
</dbReference>
<feature type="compositionally biased region" description="Basic and acidic residues" evidence="1">
    <location>
        <begin position="40"/>
        <end position="52"/>
    </location>
</feature>